<accession>A0A0D7AHU2</accession>
<protein>
    <recommendedName>
        <fullName evidence="3">C2H2-type domain-containing protein</fullName>
    </recommendedName>
</protein>
<dbReference type="Proteomes" id="UP000054144">
    <property type="component" value="Unassembled WGS sequence"/>
</dbReference>
<evidence type="ECO:0000313" key="2">
    <source>
        <dbReference type="Proteomes" id="UP000054144"/>
    </source>
</evidence>
<dbReference type="AlphaFoldDB" id="A0A0D7AHU2"/>
<dbReference type="EMBL" id="KN881652">
    <property type="protein sequence ID" value="KIY51435.1"/>
    <property type="molecule type" value="Genomic_DNA"/>
</dbReference>
<dbReference type="OrthoDB" id="3151137at2759"/>
<evidence type="ECO:0000313" key="1">
    <source>
        <dbReference type="EMBL" id="KIY51435.1"/>
    </source>
</evidence>
<organism evidence="1 2">
    <name type="scientific">Fistulina hepatica ATCC 64428</name>
    <dbReference type="NCBI Taxonomy" id="1128425"/>
    <lineage>
        <taxon>Eukaryota</taxon>
        <taxon>Fungi</taxon>
        <taxon>Dikarya</taxon>
        <taxon>Basidiomycota</taxon>
        <taxon>Agaricomycotina</taxon>
        <taxon>Agaricomycetes</taxon>
        <taxon>Agaricomycetidae</taxon>
        <taxon>Agaricales</taxon>
        <taxon>Fistulinaceae</taxon>
        <taxon>Fistulina</taxon>
    </lineage>
</organism>
<evidence type="ECO:0008006" key="3">
    <source>
        <dbReference type="Google" id="ProtNLM"/>
    </source>
</evidence>
<proteinExistence type="predicted"/>
<keyword evidence="2" id="KW-1185">Reference proteome</keyword>
<name>A0A0D7AHU2_9AGAR</name>
<gene>
    <name evidence="1" type="ORF">FISHEDRAFT_70791</name>
</gene>
<sequence>MSSSASEMLPQTVLAKYKLVFQEQLNLPVCSKCGGVFKPSTIAQHLQKSENMNVNNVELKKALQALGVTMDFPPPPQSIIPPYTSLRIDTAWKCSLCSFTTRNQGPRNRQQHLTKHHQGAGSMVEISCQSFGKDEVFEVRTTAATISTVRPRYSAPSRMDTAAEIALLDSQPTALNVDITQVNNRQISAWLKTTGWHLYVGNHPAQPLLQWTDSPKPEDFNSLACAVRTYFIEAYHLIDETELVTKQILLSPDPQAE</sequence>
<reference evidence="1 2" key="1">
    <citation type="journal article" date="2015" name="Fungal Genet. Biol.">
        <title>Evolution of novel wood decay mechanisms in Agaricales revealed by the genome sequences of Fistulina hepatica and Cylindrobasidium torrendii.</title>
        <authorList>
            <person name="Floudas D."/>
            <person name="Held B.W."/>
            <person name="Riley R."/>
            <person name="Nagy L.G."/>
            <person name="Koehler G."/>
            <person name="Ransdell A.S."/>
            <person name="Younus H."/>
            <person name="Chow J."/>
            <person name="Chiniquy J."/>
            <person name="Lipzen A."/>
            <person name="Tritt A."/>
            <person name="Sun H."/>
            <person name="Haridas S."/>
            <person name="LaButti K."/>
            <person name="Ohm R.A."/>
            <person name="Kues U."/>
            <person name="Blanchette R.A."/>
            <person name="Grigoriev I.V."/>
            <person name="Minto R.E."/>
            <person name="Hibbett D.S."/>
        </authorList>
    </citation>
    <scope>NUCLEOTIDE SEQUENCE [LARGE SCALE GENOMIC DNA]</scope>
    <source>
        <strain evidence="1 2">ATCC 64428</strain>
    </source>
</reference>